<dbReference type="AlphaFoldDB" id="A0A643FEL9"/>
<name>A0A643FEL9_IDEDE</name>
<dbReference type="OrthoDB" id="9155515at2"/>
<protein>
    <submittedName>
        <fullName evidence="1">Uncharacterized protein</fullName>
    </submittedName>
</protein>
<evidence type="ECO:0000313" key="2">
    <source>
        <dbReference type="Proteomes" id="UP000430120"/>
    </source>
</evidence>
<comment type="caution">
    <text evidence="1">The sequence shown here is derived from an EMBL/GenBank/DDBJ whole genome shotgun (WGS) entry which is preliminary data.</text>
</comment>
<accession>A0A643FEL9</accession>
<dbReference type="RefSeq" id="WP_151123128.1">
    <property type="nucleotide sequence ID" value="NZ_CP088081.1"/>
</dbReference>
<keyword evidence="2" id="KW-1185">Reference proteome</keyword>
<sequence length="87" mass="10276">MKEYKITAWPDLPAEFRRTAYRRMVSELSQRYVTETHLQKCTGASAHDVTRLLSHLNTCELLDAREAEEELPKRRLLSWPFQLFASH</sequence>
<dbReference type="EMBL" id="VZPB01000008">
    <property type="protein sequence ID" value="KAB0584102.1"/>
    <property type="molecule type" value="Genomic_DNA"/>
</dbReference>
<dbReference type="Proteomes" id="UP000430120">
    <property type="component" value="Unassembled WGS sequence"/>
</dbReference>
<organism evidence="1 2">
    <name type="scientific">Ideonella dechloratans</name>
    <dbReference type="NCBI Taxonomy" id="36863"/>
    <lineage>
        <taxon>Bacteria</taxon>
        <taxon>Pseudomonadati</taxon>
        <taxon>Pseudomonadota</taxon>
        <taxon>Betaproteobacteria</taxon>
        <taxon>Burkholderiales</taxon>
        <taxon>Sphaerotilaceae</taxon>
        <taxon>Ideonella</taxon>
    </lineage>
</organism>
<evidence type="ECO:0000313" key="1">
    <source>
        <dbReference type="EMBL" id="KAB0584102.1"/>
    </source>
</evidence>
<reference evidence="1 2" key="1">
    <citation type="submission" date="2019-09" db="EMBL/GenBank/DDBJ databases">
        <title>Draft genome sequences of 48 bacterial type strains from the CCUG.</title>
        <authorList>
            <person name="Tunovic T."/>
            <person name="Pineiro-Iglesias B."/>
            <person name="Unosson C."/>
            <person name="Inganas E."/>
            <person name="Ohlen M."/>
            <person name="Cardew S."/>
            <person name="Jensie-Markopoulos S."/>
            <person name="Salva-Serra F."/>
            <person name="Jaen-Luchoro D."/>
            <person name="Karlsson R."/>
            <person name="Svensson-Stadler L."/>
            <person name="Chun J."/>
            <person name="Moore E."/>
        </authorList>
    </citation>
    <scope>NUCLEOTIDE SEQUENCE [LARGE SCALE GENOMIC DNA]</scope>
    <source>
        <strain evidence="1 2">CCUG 30977</strain>
    </source>
</reference>
<proteinExistence type="predicted"/>
<gene>
    <name evidence="1" type="ORF">F7Q92_05205</name>
</gene>